<reference evidence="1" key="1">
    <citation type="submission" date="2021-06" db="EMBL/GenBank/DDBJ databases">
        <title>Comparative genomics, transcriptomics and evolutionary studies reveal genomic signatures of adaptation to plant cell wall in hemibiotrophic fungi.</title>
        <authorList>
            <consortium name="DOE Joint Genome Institute"/>
            <person name="Baroncelli R."/>
            <person name="Diaz J.F."/>
            <person name="Benocci T."/>
            <person name="Peng M."/>
            <person name="Battaglia E."/>
            <person name="Haridas S."/>
            <person name="Andreopoulos W."/>
            <person name="Labutti K."/>
            <person name="Pangilinan J."/>
            <person name="Floch G.L."/>
            <person name="Makela M.R."/>
            <person name="Henrissat B."/>
            <person name="Grigoriev I.V."/>
            <person name="Crouch J.A."/>
            <person name="De Vries R.P."/>
            <person name="Sukno S.A."/>
            <person name="Thon M.R."/>
        </authorList>
    </citation>
    <scope>NUCLEOTIDE SEQUENCE</scope>
    <source>
        <strain evidence="1">CBS 102054</strain>
    </source>
</reference>
<proteinExistence type="predicted"/>
<dbReference type="GeneID" id="85472051"/>
<name>A0AAJ0A6Q3_9PEZI</name>
<evidence type="ECO:0000313" key="2">
    <source>
        <dbReference type="Proteomes" id="UP001243989"/>
    </source>
</evidence>
<gene>
    <name evidence="1" type="ORF">BDP81DRAFT_388880</name>
</gene>
<accession>A0AAJ0A6Q3</accession>
<organism evidence="1 2">
    <name type="scientific">Colletotrichum phormii</name>
    <dbReference type="NCBI Taxonomy" id="359342"/>
    <lineage>
        <taxon>Eukaryota</taxon>
        <taxon>Fungi</taxon>
        <taxon>Dikarya</taxon>
        <taxon>Ascomycota</taxon>
        <taxon>Pezizomycotina</taxon>
        <taxon>Sordariomycetes</taxon>
        <taxon>Hypocreomycetidae</taxon>
        <taxon>Glomerellales</taxon>
        <taxon>Glomerellaceae</taxon>
        <taxon>Colletotrichum</taxon>
        <taxon>Colletotrichum acutatum species complex</taxon>
    </lineage>
</organism>
<dbReference type="EMBL" id="JAHMHQ010000001">
    <property type="protein sequence ID" value="KAK1656032.1"/>
    <property type="molecule type" value="Genomic_DNA"/>
</dbReference>
<evidence type="ECO:0000313" key="1">
    <source>
        <dbReference type="EMBL" id="KAK1656032.1"/>
    </source>
</evidence>
<keyword evidence="2" id="KW-1185">Reference proteome</keyword>
<dbReference type="RefSeq" id="XP_060452076.1">
    <property type="nucleotide sequence ID" value="XM_060587189.1"/>
</dbReference>
<protein>
    <submittedName>
        <fullName evidence="1">Uncharacterized protein</fullName>
    </submittedName>
</protein>
<dbReference type="AlphaFoldDB" id="A0AAJ0A6Q3"/>
<dbReference type="Proteomes" id="UP001243989">
    <property type="component" value="Unassembled WGS sequence"/>
</dbReference>
<comment type="caution">
    <text evidence="1">The sequence shown here is derived from an EMBL/GenBank/DDBJ whole genome shotgun (WGS) entry which is preliminary data.</text>
</comment>
<sequence length="155" mass="17377">MVDQSAIVVHVCADWTSELITMYKSIEASYLPTRPLPKGTKAFFFPRDQLPGMDAIIAPYSIPGGDRAETNWPFSPDAMLPRHHLTVKIVFKKDWGLNERAYRRVKGRGDCVRPFKVGDTAMTELFYTPGNLPLTFKVVRVGVDGHWPGTHCSAV</sequence>